<gene>
    <name evidence="1" type="ORF">J2W55_002762</name>
</gene>
<evidence type="ECO:0000313" key="2">
    <source>
        <dbReference type="Proteomes" id="UP001247620"/>
    </source>
</evidence>
<dbReference type="EMBL" id="JAVDUU010000003">
    <property type="protein sequence ID" value="MDR6942909.1"/>
    <property type="molecule type" value="Genomic_DNA"/>
</dbReference>
<keyword evidence="2" id="KW-1185">Reference proteome</keyword>
<dbReference type="Proteomes" id="UP001247620">
    <property type="component" value="Unassembled WGS sequence"/>
</dbReference>
<proteinExistence type="predicted"/>
<comment type="caution">
    <text evidence="1">The sequence shown here is derived from an EMBL/GenBank/DDBJ whole genome shotgun (WGS) entry which is preliminary data.</text>
</comment>
<evidence type="ECO:0000313" key="1">
    <source>
        <dbReference type="EMBL" id="MDR6942909.1"/>
    </source>
</evidence>
<organism evidence="1 2">
    <name type="scientific">Mucilaginibacter pocheonensis</name>
    <dbReference type="NCBI Taxonomy" id="398050"/>
    <lineage>
        <taxon>Bacteria</taxon>
        <taxon>Pseudomonadati</taxon>
        <taxon>Bacteroidota</taxon>
        <taxon>Sphingobacteriia</taxon>
        <taxon>Sphingobacteriales</taxon>
        <taxon>Sphingobacteriaceae</taxon>
        <taxon>Mucilaginibacter</taxon>
    </lineage>
</organism>
<accession>A0ABU1TBZ2</accession>
<sequence length="98" mass="11177">MAPVYLIYLSLQITRKNGKTSQNHLYRSIIILLFIYHCYYDGLDRYSRSIYAERSVLLISSPTCNIGYNTGGNLLALKRDSATIEGGTRIEFDNLAYT</sequence>
<name>A0ABU1TBZ2_9SPHI</name>
<reference evidence="1 2" key="1">
    <citation type="submission" date="2023-07" db="EMBL/GenBank/DDBJ databases">
        <title>Sorghum-associated microbial communities from plants grown in Nebraska, USA.</title>
        <authorList>
            <person name="Schachtman D."/>
        </authorList>
    </citation>
    <scope>NUCLEOTIDE SEQUENCE [LARGE SCALE GENOMIC DNA]</scope>
    <source>
        <strain evidence="1 2">3262</strain>
    </source>
</reference>
<protein>
    <submittedName>
        <fullName evidence="1">Uncharacterized protein</fullName>
    </submittedName>
</protein>
<dbReference type="RefSeq" id="WP_310096492.1">
    <property type="nucleotide sequence ID" value="NZ_JAVDUU010000003.1"/>
</dbReference>